<protein>
    <submittedName>
        <fullName evidence="1">Uncharacterized protein</fullName>
    </submittedName>
</protein>
<comment type="caution">
    <text evidence="1">The sequence shown here is derived from an EMBL/GenBank/DDBJ whole genome shotgun (WGS) entry which is preliminary data.</text>
</comment>
<name>A0A401U564_9BACT</name>
<keyword evidence="2" id="KW-1185">Reference proteome</keyword>
<accession>A0A401U564</accession>
<evidence type="ECO:0000313" key="2">
    <source>
        <dbReference type="Proteomes" id="UP000288227"/>
    </source>
</evidence>
<sequence length="205" mass="23334">MKTTGPSPEKRFLVSVAENLLAAQQEIDDLILQLALGKAEAKDKFEELKKDFKASMASLKLQVISFTGSGVNKKTQDAIEQLENVLEKPEANGLIEFEAQRTKLLALVETIQNEVEEWLSNKQLSHEFINEFEKFKLKLEILNLKFALKRFEVKDSVQDFFKDSAKALHRIVDSAEDSIAEGEDVWIKAKKTIHDTYKSLKKALH</sequence>
<proteinExistence type="predicted"/>
<reference evidence="1 2" key="1">
    <citation type="submission" date="2018-11" db="EMBL/GenBank/DDBJ databases">
        <title>Chryseotalea sanarue gen. nov., sp., nov., a member of the family Cytophagaceae, isolated from a brackish lake in Hamamatsu Japan.</title>
        <authorList>
            <person name="Maejima Y."/>
            <person name="Iino T."/>
            <person name="Muraguchi Y."/>
            <person name="Fukuda K."/>
            <person name="Ohkuma M."/>
            <person name="Moriuchi R."/>
            <person name="Dohra H."/>
            <person name="Kimbara K."/>
            <person name="Shintani M."/>
        </authorList>
    </citation>
    <scope>NUCLEOTIDE SEQUENCE [LARGE SCALE GENOMIC DNA]</scope>
    <source>
        <strain evidence="1 2">Ys</strain>
    </source>
</reference>
<dbReference type="AlphaFoldDB" id="A0A401U564"/>
<dbReference type="EMBL" id="BHXQ01000001">
    <property type="protein sequence ID" value="GCC50019.1"/>
    <property type="molecule type" value="Genomic_DNA"/>
</dbReference>
<dbReference type="RefSeq" id="WP_127120679.1">
    <property type="nucleotide sequence ID" value="NZ_BHXQ01000001.1"/>
</dbReference>
<evidence type="ECO:0000313" key="1">
    <source>
        <dbReference type="EMBL" id="GCC50019.1"/>
    </source>
</evidence>
<dbReference type="Proteomes" id="UP000288227">
    <property type="component" value="Unassembled WGS sequence"/>
</dbReference>
<dbReference type="OrthoDB" id="1434642at2"/>
<gene>
    <name evidence="1" type="ORF">SanaruYs_02340</name>
</gene>
<organism evidence="1 2">
    <name type="scientific">Chryseotalea sanaruensis</name>
    <dbReference type="NCBI Taxonomy" id="2482724"/>
    <lineage>
        <taxon>Bacteria</taxon>
        <taxon>Pseudomonadati</taxon>
        <taxon>Bacteroidota</taxon>
        <taxon>Cytophagia</taxon>
        <taxon>Cytophagales</taxon>
        <taxon>Chryseotaleaceae</taxon>
        <taxon>Chryseotalea</taxon>
    </lineage>
</organism>